<gene>
    <name evidence="5" type="ORF">GCM10007147_42380</name>
</gene>
<dbReference type="GO" id="GO:0031956">
    <property type="term" value="F:medium-chain fatty acid-CoA ligase activity"/>
    <property type="evidence" value="ECO:0007669"/>
    <property type="project" value="TreeGrafter"/>
</dbReference>
<dbReference type="EMBL" id="BMXL01000035">
    <property type="protein sequence ID" value="GHD35697.1"/>
    <property type="molecule type" value="Genomic_DNA"/>
</dbReference>
<dbReference type="InterPro" id="IPR045851">
    <property type="entry name" value="AMP-bd_C_sf"/>
</dbReference>
<dbReference type="InterPro" id="IPR020845">
    <property type="entry name" value="AMP-binding_CS"/>
</dbReference>
<dbReference type="InterPro" id="IPR025110">
    <property type="entry name" value="AMP-bd_C"/>
</dbReference>
<dbReference type="PROSITE" id="PS00455">
    <property type="entry name" value="AMP_BINDING"/>
    <property type="match status" value="1"/>
</dbReference>
<dbReference type="RefSeq" id="WP_083904653.1">
    <property type="nucleotide sequence ID" value="NZ_BMXL01000035.1"/>
</dbReference>
<dbReference type="Gene3D" id="3.40.50.12780">
    <property type="entry name" value="N-terminal domain of ligase-like"/>
    <property type="match status" value="1"/>
</dbReference>
<keyword evidence="2" id="KW-0436">Ligase</keyword>
<evidence type="ECO:0000313" key="5">
    <source>
        <dbReference type="EMBL" id="GHD35697.1"/>
    </source>
</evidence>
<dbReference type="InterPro" id="IPR000873">
    <property type="entry name" value="AMP-dep_synth/lig_dom"/>
</dbReference>
<accession>A0A919CL87</accession>
<comment type="similarity">
    <text evidence="1">Belongs to the ATP-dependent AMP-binding enzyme family.</text>
</comment>
<feature type="domain" description="AMP-dependent synthetase/ligase" evidence="3">
    <location>
        <begin position="120"/>
        <end position="323"/>
    </location>
</feature>
<organism evidence="5 6">
    <name type="scientific">Nocardiopsis kunsanensis</name>
    <dbReference type="NCBI Taxonomy" id="141693"/>
    <lineage>
        <taxon>Bacteria</taxon>
        <taxon>Bacillati</taxon>
        <taxon>Actinomycetota</taxon>
        <taxon>Actinomycetes</taxon>
        <taxon>Streptosporangiales</taxon>
        <taxon>Nocardiopsidaceae</taxon>
        <taxon>Nocardiopsis</taxon>
    </lineage>
</organism>
<dbReference type="PANTHER" id="PTHR43201">
    <property type="entry name" value="ACYL-COA SYNTHETASE"/>
    <property type="match status" value="1"/>
</dbReference>
<dbReference type="PANTHER" id="PTHR43201:SF5">
    <property type="entry name" value="MEDIUM-CHAIN ACYL-COA LIGASE ACSF2, MITOCHONDRIAL"/>
    <property type="match status" value="1"/>
</dbReference>
<proteinExistence type="inferred from homology"/>
<keyword evidence="6" id="KW-1185">Reference proteome</keyword>
<protein>
    <recommendedName>
        <fullName evidence="7">AMP-binding protein</fullName>
    </recommendedName>
</protein>
<dbReference type="SUPFAM" id="SSF56801">
    <property type="entry name" value="Acetyl-CoA synthetase-like"/>
    <property type="match status" value="1"/>
</dbReference>
<sequence>MTAQIFREKDESAARAIADTSTVGQQLQLAVEAWPNLVIHDDEASMTFAEMWKTLGEVRDGLTGQAEGHPCIIRPENSLRGVAQILAFFVADLQPVILVPSAADPDLAYLQAAMDAGDVPPDTALFLTTGGTTGRPKIIPRTHSSYLQTAWLCSRNAGLDEHDFYLTPLSIAHNYALACPGILGALLFGASFRVTRGNSYSETLESIRRHGATVLPFVPSMPRQWSGHEGNRVDTVRLVQVGGSPVSATDVTTLQRLFSCQVQTSFGMAEGLLAQSTLEDDDDMRLSGIGRMLSENDEYRIVDPAENGAGSLEVRGPYTIHGYIAPDEVNEEKFTPDGWLRTGDLAAPVDQRRLRVLSRADEMINRSGELIDPSAVEALVASHPGVRGIAVLGRPHPLFESIVQAMVELSPGTSVDEVMRWLRATYEGATTLPDSIRQIESIPRTAMGKTDLTSLRTMLGIPGPTLERE</sequence>
<evidence type="ECO:0000256" key="1">
    <source>
        <dbReference type="ARBA" id="ARBA00006432"/>
    </source>
</evidence>
<dbReference type="GO" id="GO:0006631">
    <property type="term" value="P:fatty acid metabolic process"/>
    <property type="evidence" value="ECO:0007669"/>
    <property type="project" value="TreeGrafter"/>
</dbReference>
<dbReference type="Pfam" id="PF00501">
    <property type="entry name" value="AMP-binding"/>
    <property type="match status" value="1"/>
</dbReference>
<comment type="caution">
    <text evidence="5">The sequence shown here is derived from an EMBL/GenBank/DDBJ whole genome shotgun (WGS) entry which is preliminary data.</text>
</comment>
<evidence type="ECO:0000313" key="6">
    <source>
        <dbReference type="Proteomes" id="UP000654947"/>
    </source>
</evidence>
<evidence type="ECO:0000256" key="2">
    <source>
        <dbReference type="ARBA" id="ARBA00022598"/>
    </source>
</evidence>
<dbReference type="Proteomes" id="UP000654947">
    <property type="component" value="Unassembled WGS sequence"/>
</dbReference>
<evidence type="ECO:0000259" key="4">
    <source>
        <dbReference type="Pfam" id="PF13193"/>
    </source>
</evidence>
<dbReference type="InterPro" id="IPR042099">
    <property type="entry name" value="ANL_N_sf"/>
</dbReference>
<reference evidence="5 6" key="1">
    <citation type="journal article" date="2014" name="Int. J. Syst. Evol. Microbiol.">
        <title>Complete genome sequence of Corynebacterium casei LMG S-19264T (=DSM 44701T), isolated from a smear-ripened cheese.</title>
        <authorList>
            <consortium name="US DOE Joint Genome Institute (JGI-PGF)"/>
            <person name="Walter F."/>
            <person name="Albersmeier A."/>
            <person name="Kalinowski J."/>
            <person name="Ruckert C."/>
        </authorList>
    </citation>
    <scope>NUCLEOTIDE SEQUENCE [LARGE SCALE GENOMIC DNA]</scope>
    <source>
        <strain evidence="5 6">KCTC 19473</strain>
    </source>
</reference>
<evidence type="ECO:0000259" key="3">
    <source>
        <dbReference type="Pfam" id="PF00501"/>
    </source>
</evidence>
<dbReference type="Gene3D" id="3.30.300.30">
    <property type="match status" value="1"/>
</dbReference>
<dbReference type="Pfam" id="PF13193">
    <property type="entry name" value="AMP-binding_C"/>
    <property type="match status" value="1"/>
</dbReference>
<dbReference type="AlphaFoldDB" id="A0A919CL87"/>
<name>A0A919CL87_9ACTN</name>
<evidence type="ECO:0008006" key="7">
    <source>
        <dbReference type="Google" id="ProtNLM"/>
    </source>
</evidence>
<feature type="domain" description="AMP-binding enzyme C-terminal" evidence="4">
    <location>
        <begin position="376"/>
        <end position="449"/>
    </location>
</feature>